<evidence type="ECO:0000313" key="3">
    <source>
        <dbReference type="Proteomes" id="UP001501495"/>
    </source>
</evidence>
<dbReference type="RefSeq" id="WP_344735711.1">
    <property type="nucleotide sequence ID" value="NZ_BAAAZH010000037.1"/>
</dbReference>
<dbReference type="SMART" id="SM00858">
    <property type="entry name" value="SAF"/>
    <property type="match status" value="1"/>
</dbReference>
<comment type="caution">
    <text evidence="2">The sequence shown here is derived from an EMBL/GenBank/DDBJ whole genome shotgun (WGS) entry which is preliminary data.</text>
</comment>
<dbReference type="CDD" id="cd11614">
    <property type="entry name" value="SAF_CpaB_FlgA_like"/>
    <property type="match status" value="1"/>
</dbReference>
<dbReference type="Pfam" id="PF08666">
    <property type="entry name" value="SAF"/>
    <property type="match status" value="1"/>
</dbReference>
<name>A0ABP7Y419_9ACTN</name>
<dbReference type="Proteomes" id="UP001501495">
    <property type="component" value="Unassembled WGS sequence"/>
</dbReference>
<keyword evidence="3" id="KW-1185">Reference proteome</keyword>
<organism evidence="2 3">
    <name type="scientific">Nocardioides fonticola</name>
    <dbReference type="NCBI Taxonomy" id="450363"/>
    <lineage>
        <taxon>Bacteria</taxon>
        <taxon>Bacillati</taxon>
        <taxon>Actinomycetota</taxon>
        <taxon>Actinomycetes</taxon>
        <taxon>Propionibacteriales</taxon>
        <taxon>Nocardioidaceae</taxon>
        <taxon>Nocardioides</taxon>
    </lineage>
</organism>
<protein>
    <recommendedName>
        <fullName evidence="1">SAF domain-containing protein</fullName>
    </recommendedName>
</protein>
<reference evidence="3" key="1">
    <citation type="journal article" date="2019" name="Int. J. Syst. Evol. Microbiol.">
        <title>The Global Catalogue of Microorganisms (GCM) 10K type strain sequencing project: providing services to taxonomists for standard genome sequencing and annotation.</title>
        <authorList>
            <consortium name="The Broad Institute Genomics Platform"/>
            <consortium name="The Broad Institute Genome Sequencing Center for Infectious Disease"/>
            <person name="Wu L."/>
            <person name="Ma J."/>
        </authorList>
    </citation>
    <scope>NUCLEOTIDE SEQUENCE [LARGE SCALE GENOMIC DNA]</scope>
    <source>
        <strain evidence="3">JCM 16703</strain>
    </source>
</reference>
<gene>
    <name evidence="2" type="ORF">GCM10022215_44040</name>
</gene>
<dbReference type="EMBL" id="BAAAZH010000037">
    <property type="protein sequence ID" value="GAA4130437.1"/>
    <property type="molecule type" value="Genomic_DNA"/>
</dbReference>
<feature type="domain" description="SAF" evidence="1">
    <location>
        <begin position="55"/>
        <end position="119"/>
    </location>
</feature>
<evidence type="ECO:0000313" key="2">
    <source>
        <dbReference type="EMBL" id="GAA4130437.1"/>
    </source>
</evidence>
<proteinExistence type="predicted"/>
<accession>A0ABP7Y419</accession>
<evidence type="ECO:0000259" key="1">
    <source>
        <dbReference type="SMART" id="SM00858"/>
    </source>
</evidence>
<dbReference type="InterPro" id="IPR013974">
    <property type="entry name" value="SAF"/>
</dbReference>
<sequence length="213" mass="21893">MDLGISPSAVTRAPAPALRLRRPGWRDPRLWVGIALVAGSILLGARLLAGADDTTGVWAARTDLPAGSRITADDLEVEQVRLDAATADGYLSADTPVPEGWSLQRTVGAGELLPRAAVGASTDTVEVPVAVAPEQIPGSVVAGSVVDVYLLDARAEGPALEAVTVLDASLPDEELAVSGARRLVLAVPQADAAGFLRALGAESDPRVTVVRRG</sequence>